<name>A0A5C2H499_9BACT</name>
<keyword evidence="4" id="KW-0472">Membrane</keyword>
<dbReference type="PANTHER" id="PTHR32322:SF9">
    <property type="entry name" value="AMINO-ACID METABOLITE EFFLUX PUMP-RELATED"/>
    <property type="match status" value="1"/>
</dbReference>
<dbReference type="PANTHER" id="PTHR32322">
    <property type="entry name" value="INNER MEMBRANE TRANSPORTER"/>
    <property type="match status" value="1"/>
</dbReference>
<dbReference type="RefSeq" id="WP_130232775.1">
    <property type="nucleotide sequence ID" value="NZ_BMEF01000004.1"/>
</dbReference>
<dbReference type="Proteomes" id="UP000322726">
    <property type="component" value="Chromosome"/>
</dbReference>
<keyword evidence="2" id="KW-0812">Transmembrane</keyword>
<dbReference type="AlphaFoldDB" id="A0A5C2H499"/>
<dbReference type="InterPro" id="IPR050638">
    <property type="entry name" value="AA-Vitamin_Transporters"/>
</dbReference>
<protein>
    <submittedName>
        <fullName evidence="5">EamA/RhaT family transporter</fullName>
    </submittedName>
</protein>
<organism evidence="5 6">
    <name type="scientific">Malaciobacter pacificus</name>
    <dbReference type="NCBI Taxonomy" id="1080223"/>
    <lineage>
        <taxon>Bacteria</taxon>
        <taxon>Pseudomonadati</taxon>
        <taxon>Campylobacterota</taxon>
        <taxon>Epsilonproteobacteria</taxon>
        <taxon>Campylobacterales</taxon>
        <taxon>Arcobacteraceae</taxon>
        <taxon>Malaciobacter</taxon>
    </lineage>
</organism>
<keyword evidence="3" id="KW-1133">Transmembrane helix</keyword>
<evidence type="ECO:0000256" key="2">
    <source>
        <dbReference type="ARBA" id="ARBA00022692"/>
    </source>
</evidence>
<dbReference type="EMBL" id="CP035928">
    <property type="protein sequence ID" value="QEP33817.1"/>
    <property type="molecule type" value="Genomic_DNA"/>
</dbReference>
<evidence type="ECO:0000256" key="3">
    <source>
        <dbReference type="ARBA" id="ARBA00022989"/>
    </source>
</evidence>
<dbReference type="SUPFAM" id="SSF103481">
    <property type="entry name" value="Multidrug resistance efflux transporter EmrE"/>
    <property type="match status" value="2"/>
</dbReference>
<dbReference type="InterPro" id="IPR000620">
    <property type="entry name" value="EamA_dom"/>
</dbReference>
<dbReference type="GO" id="GO:0016020">
    <property type="term" value="C:membrane"/>
    <property type="evidence" value="ECO:0007669"/>
    <property type="project" value="UniProtKB-SubCell"/>
</dbReference>
<evidence type="ECO:0000256" key="4">
    <source>
        <dbReference type="ARBA" id="ARBA00023136"/>
    </source>
</evidence>
<evidence type="ECO:0000313" key="6">
    <source>
        <dbReference type="Proteomes" id="UP000322726"/>
    </source>
</evidence>
<dbReference type="OrthoDB" id="321830at2"/>
<dbReference type="Pfam" id="PF00892">
    <property type="entry name" value="EamA"/>
    <property type="match status" value="2"/>
</dbReference>
<evidence type="ECO:0000313" key="5">
    <source>
        <dbReference type="EMBL" id="QEP33817.1"/>
    </source>
</evidence>
<dbReference type="InterPro" id="IPR037185">
    <property type="entry name" value="EmrE-like"/>
</dbReference>
<gene>
    <name evidence="5" type="ORF">APAC_0671</name>
</gene>
<sequence>MQLFILVSLSLIFLSANSIFARMALITQNIDAFSFTFLRILSGAILLLIIYFYKTKTLKFDLKKNWISSFMLFLYAICFSYSYVNMEAGVGTLILFASVQISMILIAIFYKEKFSSKKALGVIIAFSGLFYLLYPKEEFSLSFYHSFLMILSGIAWAVYSVLGKKSTNATLNTTDNFLKATLFVIVFMSLFISELKFDLYTASLAIISGSLTSAVGYLIWYFVLPKMKITTASILQLLVPIIAIFLGVVFLDEALTFELIISTLLILLGILIALFWAG</sequence>
<reference evidence="5" key="2">
    <citation type="submission" date="2019-09" db="EMBL/GenBank/DDBJ databases">
        <title>Taxonomic note: a critical rebuttal of the proposed division of the genus Arcobacter into six genera, emended descriptions of Arcobacter anaerophilus and the genus Arcobacter, and an assessment of genus-level boundaries for Epsilonproteobacteria using in silico genomic comparator tools.</title>
        <authorList>
            <person name="On S.L.W."/>
            <person name="Miller W.G."/>
            <person name="Biggs P."/>
            <person name="Cornelius A."/>
            <person name="Vandamme P."/>
        </authorList>
    </citation>
    <scope>NUCLEOTIDE SEQUENCE [LARGE SCALE GENOMIC DNA]</scope>
    <source>
        <strain evidence="5">LMG 26638</strain>
    </source>
</reference>
<evidence type="ECO:0000256" key="1">
    <source>
        <dbReference type="ARBA" id="ARBA00004141"/>
    </source>
</evidence>
<comment type="subcellular location">
    <subcellularLocation>
        <location evidence="1">Membrane</location>
        <topology evidence="1">Multi-pass membrane protein</topology>
    </subcellularLocation>
</comment>
<accession>A0A5C2H499</accession>
<keyword evidence="6" id="KW-1185">Reference proteome</keyword>
<dbReference type="KEGG" id="apai:APAC_0671"/>
<reference evidence="5" key="1">
    <citation type="submission" date="2019-09" db="EMBL/GenBank/DDBJ databases">
        <title>Complete genome sequencing of four Arcobacter species reveals a diverse suite of mobile elements.</title>
        <authorList>
            <person name="Miller W.G."/>
            <person name="Yee E."/>
            <person name="Bono J.L."/>
        </authorList>
    </citation>
    <scope>NUCLEOTIDE SEQUENCE [LARGE SCALE GENOMIC DNA]</scope>
    <source>
        <strain evidence="5">LMG 26638</strain>
    </source>
</reference>
<proteinExistence type="predicted"/>